<keyword evidence="1" id="KW-0812">Transmembrane</keyword>
<dbReference type="Proteomes" id="UP000475532">
    <property type="component" value="Unassembled WGS sequence"/>
</dbReference>
<dbReference type="RefSeq" id="WP_163053141.1">
    <property type="nucleotide sequence ID" value="NZ_JAAGLI010000091.1"/>
</dbReference>
<name>A0A6L9QB70_9ACTN</name>
<organism evidence="3 4">
    <name type="scientific">Actinomadura bangladeshensis</name>
    <dbReference type="NCBI Taxonomy" id="453573"/>
    <lineage>
        <taxon>Bacteria</taxon>
        <taxon>Bacillati</taxon>
        <taxon>Actinomycetota</taxon>
        <taxon>Actinomycetes</taxon>
        <taxon>Streptosporangiales</taxon>
        <taxon>Thermomonosporaceae</taxon>
        <taxon>Actinomadura</taxon>
    </lineage>
</organism>
<dbReference type="Pfam" id="PF14317">
    <property type="entry name" value="YcxB"/>
    <property type="match status" value="1"/>
</dbReference>
<feature type="domain" description="YcxB-like C-terminal" evidence="2">
    <location>
        <begin position="95"/>
        <end position="149"/>
    </location>
</feature>
<evidence type="ECO:0000313" key="3">
    <source>
        <dbReference type="EMBL" id="NEA21514.1"/>
    </source>
</evidence>
<dbReference type="AlphaFoldDB" id="A0A6L9QB70"/>
<dbReference type="EMBL" id="JAAGLI010000091">
    <property type="protein sequence ID" value="NEA21514.1"/>
    <property type="molecule type" value="Genomic_DNA"/>
</dbReference>
<dbReference type="InterPro" id="IPR025588">
    <property type="entry name" value="YcxB-like_C"/>
</dbReference>
<comment type="caution">
    <text evidence="3">The sequence shown here is derived from an EMBL/GenBank/DDBJ whole genome shotgun (WGS) entry which is preliminary data.</text>
</comment>
<gene>
    <name evidence="3" type="ORF">G3I70_03240</name>
</gene>
<evidence type="ECO:0000259" key="2">
    <source>
        <dbReference type="Pfam" id="PF14317"/>
    </source>
</evidence>
<reference evidence="3 4" key="1">
    <citation type="submission" date="2020-01" db="EMBL/GenBank/DDBJ databases">
        <title>Insect and environment-associated Actinomycetes.</title>
        <authorList>
            <person name="Currrie C."/>
            <person name="Chevrette M."/>
            <person name="Carlson C."/>
            <person name="Stubbendieck R."/>
            <person name="Wendt-Pienkowski E."/>
        </authorList>
    </citation>
    <scope>NUCLEOTIDE SEQUENCE [LARGE SCALE GENOMIC DNA]</scope>
    <source>
        <strain evidence="3 4">SID10258</strain>
    </source>
</reference>
<keyword evidence="1" id="KW-1133">Transmembrane helix</keyword>
<feature type="transmembrane region" description="Helical" evidence="1">
    <location>
        <begin position="22"/>
        <end position="45"/>
    </location>
</feature>
<accession>A0A6L9QB70</accession>
<evidence type="ECO:0000256" key="1">
    <source>
        <dbReference type="SAM" id="Phobius"/>
    </source>
</evidence>
<proteinExistence type="predicted"/>
<evidence type="ECO:0000313" key="4">
    <source>
        <dbReference type="Proteomes" id="UP000475532"/>
    </source>
</evidence>
<sequence length="162" mass="17896">MNLDLSYVPTARERRRAVMSPWFVRLHYAGLAGGVLALAGGHALSGAAARHGETQDAATLAILGGVILLAYPVMLSLWAFHAQLRRRPEWHVQVTPAHIRVEVEGIATEIPWDRMERVRELRNLWVLKGRCFCVALPKRAVPAEKVDELGGFLRSAADAASR</sequence>
<keyword evidence="1" id="KW-0472">Membrane</keyword>
<feature type="transmembrane region" description="Helical" evidence="1">
    <location>
        <begin position="57"/>
        <end position="80"/>
    </location>
</feature>
<protein>
    <submittedName>
        <fullName evidence="3">YcxB family protein</fullName>
    </submittedName>
</protein>